<feature type="domain" description="AAA" evidence="1">
    <location>
        <begin position="3"/>
        <end position="183"/>
    </location>
</feature>
<dbReference type="InterPro" id="IPR050678">
    <property type="entry name" value="DNA_Partitioning_ATPase"/>
</dbReference>
<dbReference type="Pfam" id="PF13614">
    <property type="entry name" value="AAA_31"/>
    <property type="match status" value="1"/>
</dbReference>
<evidence type="ECO:0000259" key="1">
    <source>
        <dbReference type="Pfam" id="PF13614"/>
    </source>
</evidence>
<evidence type="ECO:0000313" key="2">
    <source>
        <dbReference type="EMBL" id="RGM33578.1"/>
    </source>
</evidence>
<sequence>MIKTICPLNYKGGVGKSTTAYNLGVALWLLGKKVLLIDTDTQCNLTNLIGFSQKQGDATFYEWLTKEEQKMPAYEQYPGLYYVPASYELSNIESYLMNKRNRDKILAKKLSPYLSPLPNGDYLFDYIIIDCAPKEGIVNDNVMSASDYVLIPTECSGFSLQGMQNLMFSIKDVKENLNEKLEILGFLLIKYDKQTRISKQVTEFFETNYPDKVFKTKIRKNVKFDESPLRHQGIFEYAPDANGAEDYMSLAEEITGEKRPEDWREKSLHAWNVKNNIKEEEE</sequence>
<accession>A0A3E4VUD3</accession>
<protein>
    <submittedName>
        <fullName evidence="2">ParA family protein</fullName>
    </submittedName>
</protein>
<dbReference type="FunFam" id="3.40.50.300:FF:000285">
    <property type="entry name" value="Sporulation initiation inhibitor Soj"/>
    <property type="match status" value="1"/>
</dbReference>
<dbReference type="RefSeq" id="WP_117748717.1">
    <property type="nucleotide sequence ID" value="NZ_QSTF01000091.1"/>
</dbReference>
<dbReference type="InterPro" id="IPR027417">
    <property type="entry name" value="P-loop_NTPase"/>
</dbReference>
<dbReference type="Gene3D" id="3.40.50.300">
    <property type="entry name" value="P-loop containing nucleotide triphosphate hydrolases"/>
    <property type="match status" value="1"/>
</dbReference>
<gene>
    <name evidence="2" type="ORF">DXC17_17750</name>
</gene>
<dbReference type="PANTHER" id="PTHR13696">
    <property type="entry name" value="P-LOOP CONTAINING NUCLEOSIDE TRIPHOSPHATE HYDROLASE"/>
    <property type="match status" value="1"/>
</dbReference>
<dbReference type="AlphaFoldDB" id="A0A3E4VUD3"/>
<dbReference type="PANTHER" id="PTHR13696:SF99">
    <property type="entry name" value="COBYRINIC ACID AC-DIAMIDE SYNTHASE"/>
    <property type="match status" value="1"/>
</dbReference>
<evidence type="ECO:0000313" key="3">
    <source>
        <dbReference type="Proteomes" id="UP000260780"/>
    </source>
</evidence>
<dbReference type="SUPFAM" id="SSF52540">
    <property type="entry name" value="P-loop containing nucleoside triphosphate hydrolases"/>
    <property type="match status" value="1"/>
</dbReference>
<dbReference type="EMBL" id="QSTF01000091">
    <property type="protein sequence ID" value="RGM33578.1"/>
    <property type="molecule type" value="Genomic_DNA"/>
</dbReference>
<dbReference type="CDD" id="cd02042">
    <property type="entry name" value="ParAB_family"/>
    <property type="match status" value="1"/>
</dbReference>
<comment type="caution">
    <text evidence="2">The sequence shown here is derived from an EMBL/GenBank/DDBJ whole genome shotgun (WGS) entry which is preliminary data.</text>
</comment>
<dbReference type="InterPro" id="IPR025669">
    <property type="entry name" value="AAA_dom"/>
</dbReference>
<organism evidence="2 3">
    <name type="scientific">Phocaeicola plebeius</name>
    <dbReference type="NCBI Taxonomy" id="310297"/>
    <lineage>
        <taxon>Bacteria</taxon>
        <taxon>Pseudomonadati</taxon>
        <taxon>Bacteroidota</taxon>
        <taxon>Bacteroidia</taxon>
        <taxon>Bacteroidales</taxon>
        <taxon>Bacteroidaceae</taxon>
        <taxon>Phocaeicola</taxon>
    </lineage>
</organism>
<reference evidence="2 3" key="1">
    <citation type="submission" date="2018-08" db="EMBL/GenBank/DDBJ databases">
        <title>A genome reference for cultivated species of the human gut microbiota.</title>
        <authorList>
            <person name="Zou Y."/>
            <person name="Xue W."/>
            <person name="Luo G."/>
        </authorList>
    </citation>
    <scope>NUCLEOTIDE SEQUENCE [LARGE SCALE GENOMIC DNA]</scope>
    <source>
        <strain evidence="2 3">OM08-14</strain>
    </source>
</reference>
<name>A0A3E4VUD3_9BACT</name>
<dbReference type="Proteomes" id="UP000260780">
    <property type="component" value="Unassembled WGS sequence"/>
</dbReference>
<proteinExistence type="predicted"/>